<keyword evidence="5" id="KW-1185">Reference proteome</keyword>
<evidence type="ECO:0000259" key="3">
    <source>
        <dbReference type="Pfam" id="PF26635"/>
    </source>
</evidence>
<sequence length="660" mass="70696">MQNIFYLAALMKVPDGGPNTAFYDAWSNYLSPMPRVYLSMIETIMHGIAEIFFDLGNAVLTAWTKVWDLADFSGIFVANTHGDITGYNLGQYVPMFATIGFVVFAIMMYISLFMFTLTNGEKGKEWPKGIIIIFMVLGTMPWLITGGTAISKSANDTFLPKDNNVLVQVWKNNSVDLEKVADKNFDVKVEELKNYSPIKDGDDPAIVHAPFFSKVMDDNEVKKVTGDNARNNQDVFKNKRGVDEQKEELDKGVWFTGGIFNEIYPMIKVNWMGIIGAEITFSIVGFLAIIELVVRLYRIAYYTITILVFAFRDLKGEKAMQIMHLIEGSFIGMALMPLNVVLFFAFIQWSMTKLESMGLSTMPYTILSIGIMIGGAKGLFGGFSLIDDWTGVPTGHGNTAQSLIAGGMAAGAVGNMAKSAGNTAKSGLGATKALVDKASAASGKISDKVAEKANDLALKHKAKSMQQPLNKSTNGDDANKPDGSGSKNDGGTNTDTDENNPQSSGGMGSSDNNDQAGQDGAGQSGSDAPTAPPNPAGPQSSESNGDESGIGEPGSDNSSTNKVPQTSKNSASKGDTGTVHVPMNAGSSKGQNSAGNNSKAKTGMAPINTPSFVDSSDNRPGDNSTMTSTDDSNYQDFEQNMPPLPTQAELDEMMPPIELY</sequence>
<dbReference type="InterPro" id="IPR058066">
    <property type="entry name" value="pXO2-14_N"/>
</dbReference>
<feature type="transmembrane region" description="Helical" evidence="2">
    <location>
        <begin position="326"/>
        <end position="349"/>
    </location>
</feature>
<evidence type="ECO:0000313" key="4">
    <source>
        <dbReference type="EMBL" id="TYC51061.1"/>
    </source>
</evidence>
<dbReference type="InterPro" id="IPR058521">
    <property type="entry name" value="DUF8208"/>
</dbReference>
<evidence type="ECO:0000256" key="1">
    <source>
        <dbReference type="SAM" id="MobiDB-lite"/>
    </source>
</evidence>
<feature type="region of interest" description="Disordered" evidence="1">
    <location>
        <begin position="460"/>
        <end position="660"/>
    </location>
</feature>
<reference evidence="4 5" key="1">
    <citation type="submission" date="2019-01" db="EMBL/GenBank/DDBJ databases">
        <title>Weissella sp. nov., a novel lactic acid bacterium isolated from animal feces.</title>
        <authorList>
            <person name="Wang L.-T."/>
        </authorList>
    </citation>
    <scope>NUCLEOTIDE SEQUENCE [LARGE SCALE GENOMIC DNA]</scope>
    <source>
        <strain evidence="4 5">8H-2</strain>
    </source>
</reference>
<feature type="transmembrane region" description="Helical" evidence="2">
    <location>
        <begin position="361"/>
        <end position="380"/>
    </location>
</feature>
<keyword evidence="2" id="KW-0472">Membrane</keyword>
<organism evidence="4 5">
    <name type="scientific">Weissella muntiaci</name>
    <dbReference type="NCBI Taxonomy" id="2508881"/>
    <lineage>
        <taxon>Bacteria</taxon>
        <taxon>Bacillati</taxon>
        <taxon>Bacillota</taxon>
        <taxon>Bacilli</taxon>
        <taxon>Lactobacillales</taxon>
        <taxon>Lactobacillaceae</taxon>
        <taxon>Weissella</taxon>
    </lineage>
</organism>
<dbReference type="OrthoDB" id="2330132at2"/>
<feature type="transmembrane region" description="Helical" evidence="2">
    <location>
        <begin position="269"/>
        <end position="290"/>
    </location>
</feature>
<feature type="compositionally biased region" description="Low complexity" evidence="1">
    <location>
        <begin position="509"/>
        <end position="518"/>
    </location>
</feature>
<dbReference type="Proteomes" id="UP000371977">
    <property type="component" value="Unassembled WGS sequence"/>
</dbReference>
<dbReference type="RefSeq" id="WP_148621647.1">
    <property type="nucleotide sequence ID" value="NZ_SDGZ01000003.1"/>
</dbReference>
<evidence type="ECO:0000256" key="2">
    <source>
        <dbReference type="SAM" id="Phobius"/>
    </source>
</evidence>
<gene>
    <name evidence="4" type="ORF">ESZ50_00570</name>
</gene>
<dbReference type="Pfam" id="PF26635">
    <property type="entry name" value="DUF8208"/>
    <property type="match status" value="1"/>
</dbReference>
<dbReference type="NCBIfam" id="NF045890">
    <property type="entry name" value="conj_pls20_p028"/>
    <property type="match status" value="1"/>
</dbReference>
<keyword evidence="2" id="KW-1133">Transmembrane helix</keyword>
<feature type="transmembrane region" description="Helical" evidence="2">
    <location>
        <begin position="96"/>
        <end position="117"/>
    </location>
</feature>
<proteinExistence type="predicted"/>
<feature type="compositionally biased region" description="Polar residues" evidence="1">
    <location>
        <begin position="555"/>
        <end position="575"/>
    </location>
</feature>
<feature type="compositionally biased region" description="Polar residues" evidence="1">
    <location>
        <begin position="585"/>
        <end position="600"/>
    </location>
</feature>
<feature type="compositionally biased region" description="Polar residues" evidence="1">
    <location>
        <begin position="464"/>
        <end position="476"/>
    </location>
</feature>
<accession>A0A6C2CA87</accession>
<evidence type="ECO:0000313" key="5">
    <source>
        <dbReference type="Proteomes" id="UP000371977"/>
    </source>
</evidence>
<dbReference type="EMBL" id="SDGZ01000003">
    <property type="protein sequence ID" value="TYC51061.1"/>
    <property type="molecule type" value="Genomic_DNA"/>
</dbReference>
<comment type="caution">
    <text evidence="4">The sequence shown here is derived from an EMBL/GenBank/DDBJ whole genome shotgun (WGS) entry which is preliminary data.</text>
</comment>
<keyword evidence="2" id="KW-0812">Transmembrane</keyword>
<protein>
    <recommendedName>
        <fullName evidence="3">DUF8208 domain-containing protein</fullName>
    </recommendedName>
</protein>
<feature type="compositionally biased region" description="Polar residues" evidence="1">
    <location>
        <begin position="485"/>
        <end position="502"/>
    </location>
</feature>
<name>A0A6C2CA87_9LACO</name>
<dbReference type="AlphaFoldDB" id="A0A6C2CA87"/>
<feature type="compositionally biased region" description="Polar residues" evidence="1">
    <location>
        <begin position="621"/>
        <end position="638"/>
    </location>
</feature>
<feature type="transmembrane region" description="Helical" evidence="2">
    <location>
        <begin position="129"/>
        <end position="151"/>
    </location>
</feature>
<feature type="domain" description="DUF8208" evidence="3">
    <location>
        <begin position="89"/>
        <end position="405"/>
    </location>
</feature>